<dbReference type="PANTHER" id="PTHR30270">
    <property type="entry name" value="THIAMINE-MONOPHOSPHATE KINASE"/>
    <property type="match status" value="1"/>
</dbReference>
<dbReference type="PANTHER" id="PTHR30270:SF0">
    <property type="entry name" value="THIAMINE-MONOPHOSPHATE KINASE"/>
    <property type="match status" value="1"/>
</dbReference>
<feature type="binding site" evidence="2">
    <location>
        <position position="210"/>
    </location>
    <ligand>
        <name>Mg(2+)</name>
        <dbReference type="ChEBI" id="CHEBI:18420"/>
        <label>5</label>
    </ligand>
</feature>
<dbReference type="GO" id="GO:0005524">
    <property type="term" value="F:ATP binding"/>
    <property type="evidence" value="ECO:0007669"/>
    <property type="project" value="UniProtKB-UniRule"/>
</dbReference>
<feature type="binding site" evidence="2">
    <location>
        <position position="34"/>
    </location>
    <ligand>
        <name>Mg(2+)</name>
        <dbReference type="ChEBI" id="CHEBI:18420"/>
        <label>3</label>
    </ligand>
</feature>
<dbReference type="eggNOG" id="COG0611">
    <property type="taxonomic scope" value="Bacteria"/>
</dbReference>
<feature type="binding site" evidence="2">
    <location>
        <position position="207"/>
    </location>
    <ligand>
        <name>Mg(2+)</name>
        <dbReference type="ChEBI" id="CHEBI:18420"/>
        <label>3</label>
    </ligand>
</feature>
<dbReference type="PIRSF" id="PIRSF005303">
    <property type="entry name" value="Thiam_monoph_kin"/>
    <property type="match status" value="1"/>
</dbReference>
<comment type="catalytic activity">
    <reaction evidence="2">
        <text>thiamine phosphate + ATP = thiamine diphosphate + ADP</text>
        <dbReference type="Rhea" id="RHEA:15913"/>
        <dbReference type="ChEBI" id="CHEBI:30616"/>
        <dbReference type="ChEBI" id="CHEBI:37575"/>
        <dbReference type="ChEBI" id="CHEBI:58937"/>
        <dbReference type="ChEBI" id="CHEBI:456216"/>
        <dbReference type="EC" id="2.7.4.16"/>
    </reaction>
</comment>
<dbReference type="InterPro" id="IPR006283">
    <property type="entry name" value="ThiL-like"/>
</dbReference>
<comment type="pathway">
    <text evidence="2">Cofactor biosynthesis; thiamine diphosphate biosynthesis; thiamine diphosphate from thiamine phosphate: step 1/1.</text>
</comment>
<dbReference type="GO" id="GO:0009228">
    <property type="term" value="P:thiamine biosynthetic process"/>
    <property type="evidence" value="ECO:0007669"/>
    <property type="project" value="UniProtKB-KW"/>
</dbReference>
<keyword evidence="2" id="KW-0067">ATP-binding</keyword>
<feature type="binding site" evidence="2">
    <location>
        <position position="80"/>
    </location>
    <ligand>
        <name>Mg(2+)</name>
        <dbReference type="ChEBI" id="CHEBI:18420"/>
        <label>2</label>
    </ligand>
</feature>
<comment type="function">
    <text evidence="2">Catalyzes the ATP-dependent phosphorylation of thiamine-monophosphate (TMP) to form thiamine-pyrophosphate (TPP), the active form of vitamin B1.</text>
</comment>
<feature type="binding site" evidence="2">
    <location>
        <position position="51"/>
    </location>
    <ligand>
        <name>Mg(2+)</name>
        <dbReference type="ChEBI" id="CHEBI:18420"/>
        <label>1</label>
    </ligand>
</feature>
<dbReference type="InterPro" id="IPR036676">
    <property type="entry name" value="PurM-like_C_sf"/>
</dbReference>
<comment type="miscellaneous">
    <text evidence="2">Reaction mechanism of ThiL seems to utilize a direct, inline transfer of the gamma-phosphate of ATP to TMP rather than a phosphorylated enzyme intermediate.</text>
</comment>
<evidence type="ECO:0000313" key="5">
    <source>
        <dbReference type="Proteomes" id="UP000008631"/>
    </source>
</evidence>
<dbReference type="Pfam" id="PF00586">
    <property type="entry name" value="AIRS"/>
    <property type="match status" value="1"/>
</dbReference>
<evidence type="ECO:0000256" key="1">
    <source>
        <dbReference type="ARBA" id="ARBA00022977"/>
    </source>
</evidence>
<dbReference type="STRING" id="575540.Isop_1440"/>
<feature type="binding site" evidence="2">
    <location>
        <position position="80"/>
    </location>
    <ligand>
        <name>Mg(2+)</name>
        <dbReference type="ChEBI" id="CHEBI:18420"/>
        <label>3</label>
    </ligand>
</feature>
<dbReference type="Proteomes" id="UP000008631">
    <property type="component" value="Chromosome"/>
</dbReference>
<feature type="binding site" evidence="2">
    <location>
        <position position="80"/>
    </location>
    <ligand>
        <name>Mg(2+)</name>
        <dbReference type="ChEBI" id="CHEBI:18420"/>
        <label>4</label>
    </ligand>
</feature>
<feature type="binding site" evidence="2">
    <location>
        <begin position="131"/>
        <end position="132"/>
    </location>
    <ligand>
        <name>ATP</name>
        <dbReference type="ChEBI" id="CHEBI:30616"/>
    </ligand>
</feature>
<keyword evidence="2 4" id="KW-0808">Transferase</keyword>
<dbReference type="AlphaFoldDB" id="E8QY35"/>
<feature type="binding site" evidence="2">
    <location>
        <position position="50"/>
    </location>
    <ligand>
        <name>Mg(2+)</name>
        <dbReference type="ChEBI" id="CHEBI:18420"/>
        <label>1</label>
    </ligand>
</feature>
<feature type="domain" description="PurM-like N-terminal" evidence="3">
    <location>
        <begin position="32"/>
        <end position="150"/>
    </location>
</feature>
<protein>
    <recommendedName>
        <fullName evidence="2">Thiamine-monophosphate kinase</fullName>
        <shortName evidence="2">TMP kinase</shortName>
        <shortName evidence="2">Thiamine-phosphate kinase</shortName>
        <ecNumber evidence="2">2.7.4.16</ecNumber>
    </recommendedName>
</protein>
<feature type="binding site" evidence="2">
    <location>
        <position position="58"/>
    </location>
    <ligand>
        <name>substrate</name>
    </ligand>
</feature>
<dbReference type="InterPro" id="IPR036921">
    <property type="entry name" value="PurM-like_N_sf"/>
</dbReference>
<dbReference type="FunCoup" id="E8QY35">
    <property type="interactions" value="308"/>
</dbReference>
<feature type="binding site" evidence="2">
    <location>
        <position position="132"/>
    </location>
    <ligand>
        <name>Mg(2+)</name>
        <dbReference type="ChEBI" id="CHEBI:18420"/>
        <label>1</label>
    </ligand>
</feature>
<evidence type="ECO:0000256" key="2">
    <source>
        <dbReference type="HAMAP-Rule" id="MF_02128"/>
    </source>
</evidence>
<dbReference type="EMBL" id="CP002353">
    <property type="protein sequence ID" value="ADV62025.1"/>
    <property type="molecule type" value="Genomic_DNA"/>
</dbReference>
<dbReference type="SUPFAM" id="SSF55326">
    <property type="entry name" value="PurM N-terminal domain-like"/>
    <property type="match status" value="1"/>
</dbReference>
<feature type="binding site" evidence="2">
    <location>
        <position position="49"/>
    </location>
    <ligand>
        <name>Mg(2+)</name>
        <dbReference type="ChEBI" id="CHEBI:18420"/>
        <label>4</label>
    </ligand>
</feature>
<evidence type="ECO:0000259" key="3">
    <source>
        <dbReference type="Pfam" id="PF00586"/>
    </source>
</evidence>
<dbReference type="GO" id="GO:0009030">
    <property type="term" value="F:thiamine-phosphate kinase activity"/>
    <property type="evidence" value="ECO:0007669"/>
    <property type="project" value="UniProtKB-UniRule"/>
</dbReference>
<feature type="binding site" evidence="2">
    <location>
        <position position="34"/>
    </location>
    <ligand>
        <name>Mg(2+)</name>
        <dbReference type="ChEBI" id="CHEBI:18420"/>
        <label>4</label>
    </ligand>
</feature>
<keyword evidence="2" id="KW-0479">Metal-binding</keyword>
<dbReference type="InParanoid" id="E8QY35"/>
<keyword evidence="5" id="KW-1185">Reference proteome</keyword>
<comment type="similarity">
    <text evidence="2">Belongs to the thiamine-monophosphate kinase family.</text>
</comment>
<feature type="binding site" evidence="2">
    <location>
        <position position="314"/>
    </location>
    <ligand>
        <name>substrate</name>
    </ligand>
</feature>
<dbReference type="Gene3D" id="3.30.1330.10">
    <property type="entry name" value="PurM-like, N-terminal domain"/>
    <property type="match status" value="1"/>
</dbReference>
<feature type="binding site" evidence="2">
    <location>
        <position position="209"/>
    </location>
    <ligand>
        <name>ATP</name>
        <dbReference type="ChEBI" id="CHEBI:30616"/>
    </ligand>
</feature>
<organism evidence="4 5">
    <name type="scientific">Isosphaera pallida (strain ATCC 43644 / DSM 9630 / IS1B)</name>
    <dbReference type="NCBI Taxonomy" id="575540"/>
    <lineage>
        <taxon>Bacteria</taxon>
        <taxon>Pseudomonadati</taxon>
        <taxon>Planctomycetota</taxon>
        <taxon>Planctomycetia</taxon>
        <taxon>Isosphaerales</taxon>
        <taxon>Isosphaeraceae</taxon>
        <taxon>Isosphaera</taxon>
    </lineage>
</organism>
<dbReference type="Gene3D" id="3.90.650.10">
    <property type="entry name" value="PurM-like C-terminal domain"/>
    <property type="match status" value="1"/>
</dbReference>
<dbReference type="UniPathway" id="UPA00060">
    <property type="reaction ID" value="UER00142"/>
</dbReference>
<feature type="binding site" evidence="2">
    <location>
        <position position="51"/>
    </location>
    <ligand>
        <name>Mg(2+)</name>
        <dbReference type="ChEBI" id="CHEBI:18420"/>
        <label>2</label>
    </ligand>
</feature>
<feature type="binding site" evidence="2">
    <location>
        <position position="160"/>
    </location>
    <ligand>
        <name>ATP</name>
        <dbReference type="ChEBI" id="CHEBI:30616"/>
    </ligand>
</feature>
<proteinExistence type="inferred from homology"/>
<dbReference type="HOGENOM" id="CLU_046964_1_1_0"/>
<sequence>MSQAQGEFDLIRRIQAAARPGASRPGIVLGIGDDAALLQPPPGHLVVVTTDMLMDGRHFILAEHGAEAVGIKAMGVNLSDLAAMAALPWAAFASVALPRTSEVGDANAIAHGLLQGIRRVSEDHQMVLAGGDTNAWDGPLVVSITLLGLVEDDPPGAVFRSGARPGDTLAVTGPLGGSILGRHLRPQPRIAEARALRAHLKLHALIDLSDGLASDLRRLSEASNGWGIELDEWAIPIHDDAQRLAQMSGRSPLDHALNDGEDFELCLATPETLDPDRLANLPTHLIPIGRVVDRPGFFLRAANGMIRPLEPGGFDHLRDSTNS</sequence>
<keyword evidence="2" id="KW-0460">Magnesium</keyword>
<dbReference type="RefSeq" id="WP_013564313.1">
    <property type="nucleotide sequence ID" value="NC_014962.1"/>
</dbReference>
<keyword evidence="1 2" id="KW-0784">Thiamine biosynthesis</keyword>
<dbReference type="OrthoDB" id="9802811at2"/>
<gene>
    <name evidence="2" type="primary">thiL</name>
    <name evidence="4" type="ordered locus">Isop_1440</name>
</gene>
<comment type="caution">
    <text evidence="2">Lacks conserved residue(s) required for the propagation of feature annotation.</text>
</comment>
<dbReference type="CDD" id="cd02194">
    <property type="entry name" value="ThiL"/>
    <property type="match status" value="1"/>
</dbReference>
<evidence type="ECO:0000313" key="4">
    <source>
        <dbReference type="EMBL" id="ADV62025.1"/>
    </source>
</evidence>
<dbReference type="GO" id="GO:0009229">
    <property type="term" value="P:thiamine diphosphate biosynthetic process"/>
    <property type="evidence" value="ECO:0007669"/>
    <property type="project" value="UniProtKB-UniRule"/>
</dbReference>
<dbReference type="EC" id="2.7.4.16" evidence="2"/>
<keyword evidence="2 4" id="KW-0418">Kinase</keyword>
<dbReference type="GO" id="GO:0000287">
    <property type="term" value="F:magnesium ion binding"/>
    <property type="evidence" value="ECO:0007669"/>
    <property type="project" value="UniProtKB-UniRule"/>
</dbReference>
<keyword evidence="2" id="KW-0547">Nucleotide-binding</keyword>
<dbReference type="SUPFAM" id="SSF56042">
    <property type="entry name" value="PurM C-terminal domain-like"/>
    <property type="match status" value="1"/>
</dbReference>
<dbReference type="KEGG" id="ipa:Isop_1440"/>
<dbReference type="InterPro" id="IPR016188">
    <property type="entry name" value="PurM-like_N"/>
</dbReference>
<dbReference type="HAMAP" id="MF_02128">
    <property type="entry name" value="TMP_kinase"/>
    <property type="match status" value="1"/>
</dbReference>
<name>E8QY35_ISOPI</name>
<feature type="binding site" evidence="2">
    <location>
        <position position="261"/>
    </location>
    <ligand>
        <name>substrate</name>
    </ligand>
</feature>
<reference evidence="4 5" key="1">
    <citation type="journal article" date="2011" name="Stand. Genomic Sci.">
        <title>Complete genome sequence of Isosphaera pallida type strain (IS1B).</title>
        <authorList>
            <consortium name="US DOE Joint Genome Institute (JGI-PGF)"/>
            <person name="Goker M."/>
            <person name="Cleland D."/>
            <person name="Saunders E."/>
            <person name="Lapidus A."/>
            <person name="Nolan M."/>
            <person name="Lucas S."/>
            <person name="Hammon N."/>
            <person name="Deshpande S."/>
            <person name="Cheng J.F."/>
            <person name="Tapia R."/>
            <person name="Han C."/>
            <person name="Goodwin L."/>
            <person name="Pitluck S."/>
            <person name="Liolios K."/>
            <person name="Pagani I."/>
            <person name="Ivanova N."/>
            <person name="Mavromatis K."/>
            <person name="Pati A."/>
            <person name="Chen A."/>
            <person name="Palaniappan K."/>
            <person name="Land M."/>
            <person name="Hauser L."/>
            <person name="Chang Y.J."/>
            <person name="Jeffries C.D."/>
            <person name="Detter J.C."/>
            <person name="Beck B."/>
            <person name="Woyke T."/>
            <person name="Bristow J."/>
            <person name="Eisen J.A."/>
            <person name="Markowitz V."/>
            <person name="Hugenholtz P."/>
            <person name="Kyrpides N.C."/>
            <person name="Klenk H.P."/>
        </authorList>
    </citation>
    <scope>NUCLEOTIDE SEQUENCE [LARGE SCALE GENOMIC DNA]</scope>
    <source>
        <strain evidence="5">ATCC 43644 / DSM 9630 / IS1B</strain>
    </source>
</reference>
<accession>E8QY35</accession>